<dbReference type="InterPro" id="IPR010729">
    <property type="entry name" value="Ribosomal_uL29_mit"/>
</dbReference>
<sequence>MSVAPHSTKPLRFAEGAKIKLREPIVPTHKNFDVSPDHPLWAFFRQGNKTDSVLRDKKDLVTDSRPWTMAELRLKSFDDLHRLWYLNLLERNVLATEAEVASEIYNGDVLRYIKLDDNHLLMQKRIKAVLLERQVAYERAQLLPQDDYLKTFEQDYLKADAVQLPELNEKLVRLQYAFFGIEPHLEDYDLDNDINVKLVQGIAYVAKLKLGRFLALNTAALELPLNGPMEELPFLVRDTEEAVEEVRALRASGQSRKLDNIEVFDFLRNAIEAVRTEQAEAAAAAEA</sequence>
<name>A0A4P9ZCZ3_9ASCO</name>
<dbReference type="GO" id="GO:0032543">
    <property type="term" value="P:mitochondrial translation"/>
    <property type="evidence" value="ECO:0007669"/>
    <property type="project" value="TreeGrafter"/>
</dbReference>
<dbReference type="PANTHER" id="PTHR21183">
    <property type="entry name" value="RIBOSOMAL PROTEIN L47, MITOCHONDRIAL-RELATED"/>
    <property type="match status" value="1"/>
</dbReference>
<protein>
    <recommendedName>
        <fullName evidence="6">Large ribosomal subunit protein uL29m</fullName>
    </recommendedName>
    <alternativeName>
        <fullName evidence="7">54S ribosomal protein L4, mitochondrial</fullName>
    </alternativeName>
</protein>
<dbReference type="OrthoDB" id="270763at2759"/>
<accession>A0A4P9ZCZ3</accession>
<proteinExistence type="inferred from homology"/>
<dbReference type="Gene3D" id="6.10.140.1190">
    <property type="match status" value="1"/>
</dbReference>
<evidence type="ECO:0000313" key="8">
    <source>
        <dbReference type="EMBL" id="RKP30796.1"/>
    </source>
</evidence>
<keyword evidence="9" id="KW-1185">Reference proteome</keyword>
<dbReference type="Pfam" id="PF06984">
    <property type="entry name" value="MRP-L47"/>
    <property type="match status" value="1"/>
</dbReference>
<evidence type="ECO:0000256" key="4">
    <source>
        <dbReference type="ARBA" id="ARBA00023128"/>
    </source>
</evidence>
<reference evidence="9" key="1">
    <citation type="journal article" date="2018" name="Nat. Microbiol.">
        <title>Leveraging single-cell genomics to expand the fungal tree of life.</title>
        <authorList>
            <person name="Ahrendt S.R."/>
            <person name="Quandt C.A."/>
            <person name="Ciobanu D."/>
            <person name="Clum A."/>
            <person name="Salamov A."/>
            <person name="Andreopoulos B."/>
            <person name="Cheng J.F."/>
            <person name="Woyke T."/>
            <person name="Pelin A."/>
            <person name="Henrissat B."/>
            <person name="Reynolds N.K."/>
            <person name="Benny G.L."/>
            <person name="Smith M.E."/>
            <person name="James T.Y."/>
            <person name="Grigoriev I.V."/>
        </authorList>
    </citation>
    <scope>NUCLEOTIDE SEQUENCE [LARGE SCALE GENOMIC DNA]</scope>
    <source>
        <strain evidence="9">Baker2002</strain>
    </source>
</reference>
<dbReference type="GO" id="GO:0005762">
    <property type="term" value="C:mitochondrial large ribosomal subunit"/>
    <property type="evidence" value="ECO:0007669"/>
    <property type="project" value="TreeGrafter"/>
</dbReference>
<evidence type="ECO:0000313" key="9">
    <source>
        <dbReference type="Proteomes" id="UP000268321"/>
    </source>
</evidence>
<evidence type="ECO:0000256" key="6">
    <source>
        <dbReference type="ARBA" id="ARBA00035289"/>
    </source>
</evidence>
<gene>
    <name evidence="8" type="ORF">METBISCDRAFT_15583</name>
</gene>
<keyword evidence="4" id="KW-0496">Mitochondrion</keyword>
<dbReference type="Gene3D" id="6.10.330.20">
    <property type="match status" value="1"/>
</dbReference>
<dbReference type="PANTHER" id="PTHR21183:SF18">
    <property type="entry name" value="LARGE RIBOSOMAL SUBUNIT PROTEIN UL29M"/>
    <property type="match status" value="1"/>
</dbReference>
<evidence type="ECO:0000256" key="3">
    <source>
        <dbReference type="ARBA" id="ARBA00022980"/>
    </source>
</evidence>
<comment type="subcellular location">
    <subcellularLocation>
        <location evidence="1">Mitochondrion</location>
    </subcellularLocation>
</comment>
<dbReference type="AlphaFoldDB" id="A0A4P9ZCZ3"/>
<organism evidence="8 9">
    <name type="scientific">Metschnikowia bicuspidata</name>
    <dbReference type="NCBI Taxonomy" id="27322"/>
    <lineage>
        <taxon>Eukaryota</taxon>
        <taxon>Fungi</taxon>
        <taxon>Dikarya</taxon>
        <taxon>Ascomycota</taxon>
        <taxon>Saccharomycotina</taxon>
        <taxon>Pichiomycetes</taxon>
        <taxon>Metschnikowiaceae</taxon>
        <taxon>Metschnikowia</taxon>
    </lineage>
</organism>
<dbReference type="EMBL" id="ML004452">
    <property type="protein sequence ID" value="RKP30796.1"/>
    <property type="molecule type" value="Genomic_DNA"/>
</dbReference>
<dbReference type="GO" id="GO:0003735">
    <property type="term" value="F:structural constituent of ribosome"/>
    <property type="evidence" value="ECO:0007669"/>
    <property type="project" value="InterPro"/>
</dbReference>
<evidence type="ECO:0000256" key="7">
    <source>
        <dbReference type="ARBA" id="ARBA00035399"/>
    </source>
</evidence>
<dbReference type="Proteomes" id="UP000268321">
    <property type="component" value="Unassembled WGS sequence"/>
</dbReference>
<evidence type="ECO:0000256" key="1">
    <source>
        <dbReference type="ARBA" id="ARBA00004173"/>
    </source>
</evidence>
<dbReference type="InterPro" id="IPR038340">
    <property type="entry name" value="MRP-L47_sf"/>
</dbReference>
<keyword evidence="3" id="KW-0689">Ribosomal protein</keyword>
<keyword evidence="5" id="KW-0687">Ribonucleoprotein</keyword>
<evidence type="ECO:0000256" key="5">
    <source>
        <dbReference type="ARBA" id="ARBA00023274"/>
    </source>
</evidence>
<comment type="similarity">
    <text evidence="2">Belongs to the universal ribosomal protein uL29 family.</text>
</comment>
<evidence type="ECO:0000256" key="2">
    <source>
        <dbReference type="ARBA" id="ARBA00009254"/>
    </source>
</evidence>